<keyword evidence="1" id="KW-0732">Signal</keyword>
<evidence type="ECO:0000256" key="1">
    <source>
        <dbReference type="SAM" id="SignalP"/>
    </source>
</evidence>
<name>A0A9P8LDZ3_9PEZI</name>
<evidence type="ECO:0000313" key="3">
    <source>
        <dbReference type="Proteomes" id="UP000750711"/>
    </source>
</evidence>
<dbReference type="Proteomes" id="UP000750711">
    <property type="component" value="Unassembled WGS sequence"/>
</dbReference>
<dbReference type="EMBL" id="JAGHQM010000352">
    <property type="protein sequence ID" value="KAH0562430.1"/>
    <property type="molecule type" value="Genomic_DNA"/>
</dbReference>
<feature type="non-terminal residue" evidence="2">
    <location>
        <position position="461"/>
    </location>
</feature>
<gene>
    <name evidence="2" type="ORF">GP486_002882</name>
</gene>
<dbReference type="AlphaFoldDB" id="A0A9P8LDZ3"/>
<reference evidence="2" key="1">
    <citation type="submission" date="2021-03" db="EMBL/GenBank/DDBJ databases">
        <title>Comparative genomics and phylogenomic investigation of the class Geoglossomycetes provide insights into ecological specialization and systematics.</title>
        <authorList>
            <person name="Melie T."/>
            <person name="Pirro S."/>
            <person name="Miller A.N."/>
            <person name="Quandt A."/>
        </authorList>
    </citation>
    <scope>NUCLEOTIDE SEQUENCE</scope>
    <source>
        <strain evidence="2">CAQ_001_2017</strain>
    </source>
</reference>
<sequence length="461" mass="48969">MRFTLLDVMGFAILLAVASAIPTRVPNGNMDVATICDNVHPDEYKWINSNAASFLDWRMGTYNYSLEGPLDKIIEKLLGNTPTSFADCSDIVSPRDCNPPRSSCASISPGNLRYWYIQLAFANFNAYLTEMSTNMLYATFNASLNIADIINDTATQIQAKLEQDLLDGKKLLGIMSAVLGIVSGAGQAFSGAQAAFGAASGLAGITSGIIGTISSSGASGGSLKDNAALVLNNRLSVLFTEYLKSCSDLASAVFNGGNLGTLGSSLRGTDLEETKVGQLFSGGKFVTKRSWEASWTLSASDLLRKYLVGSVLQSINAYILKEAYSVSDCGKVFGARVINNVCYSLERPGLGASQDSSAPRSAFSNPLPESVTKLIDSKYGIDLVSFYSNADACQTTRRSYNNDMTFDASSDIGININNGYPECFFSLPVITVGKSVGGKDGVPQDTTPCVITAKQKTSGNP</sequence>
<accession>A0A9P8LDZ3</accession>
<keyword evidence="3" id="KW-1185">Reference proteome</keyword>
<protein>
    <submittedName>
        <fullName evidence="2">Uncharacterized protein</fullName>
    </submittedName>
</protein>
<proteinExistence type="predicted"/>
<comment type="caution">
    <text evidence="2">The sequence shown here is derived from an EMBL/GenBank/DDBJ whole genome shotgun (WGS) entry which is preliminary data.</text>
</comment>
<feature type="signal peptide" evidence="1">
    <location>
        <begin position="1"/>
        <end position="20"/>
    </location>
</feature>
<evidence type="ECO:0000313" key="2">
    <source>
        <dbReference type="EMBL" id="KAH0562430.1"/>
    </source>
</evidence>
<organism evidence="2 3">
    <name type="scientific">Trichoglossum hirsutum</name>
    <dbReference type="NCBI Taxonomy" id="265104"/>
    <lineage>
        <taxon>Eukaryota</taxon>
        <taxon>Fungi</taxon>
        <taxon>Dikarya</taxon>
        <taxon>Ascomycota</taxon>
        <taxon>Pezizomycotina</taxon>
        <taxon>Geoglossomycetes</taxon>
        <taxon>Geoglossales</taxon>
        <taxon>Geoglossaceae</taxon>
        <taxon>Trichoglossum</taxon>
    </lineage>
</organism>
<feature type="chain" id="PRO_5040373423" evidence="1">
    <location>
        <begin position="21"/>
        <end position="461"/>
    </location>
</feature>